<dbReference type="EMBL" id="OUNR01000021">
    <property type="protein sequence ID" value="SPP66608.1"/>
    <property type="molecule type" value="Genomic_DNA"/>
</dbReference>
<protein>
    <submittedName>
        <fullName evidence="2">Uncharacterized protein</fullName>
    </submittedName>
</protein>
<sequence length="87" mass="9235">MVKKWPDGPLPGVVAPRLRQSIEVRVSLAAIADGMGEMVWIAAGHRADTMPDPGPANGIPDDGVMDECERGGFGRTGGSFYKPEEGR</sequence>
<dbReference type="RefSeq" id="WP_121990757.1">
    <property type="nucleotide sequence ID" value="NZ_OUNR01000021.1"/>
</dbReference>
<proteinExistence type="predicted"/>
<reference evidence="3" key="1">
    <citation type="submission" date="2018-04" db="EMBL/GenBank/DDBJ databases">
        <authorList>
            <person name="Lucker S."/>
            <person name="Sakoula D."/>
        </authorList>
    </citation>
    <scope>NUCLEOTIDE SEQUENCE [LARGE SCALE GENOMIC DNA]</scope>
</reference>
<feature type="region of interest" description="Disordered" evidence="1">
    <location>
        <begin position="49"/>
        <end position="87"/>
    </location>
</feature>
<dbReference type="Proteomes" id="UP000248168">
    <property type="component" value="Unassembled WGS sequence"/>
</dbReference>
<evidence type="ECO:0000256" key="1">
    <source>
        <dbReference type="SAM" id="MobiDB-lite"/>
    </source>
</evidence>
<organism evidence="2 3">
    <name type="scientific">Nitrospira lenta</name>
    <dbReference type="NCBI Taxonomy" id="1436998"/>
    <lineage>
        <taxon>Bacteria</taxon>
        <taxon>Pseudomonadati</taxon>
        <taxon>Nitrospirota</taxon>
        <taxon>Nitrospiria</taxon>
        <taxon>Nitrospirales</taxon>
        <taxon>Nitrospiraceae</taxon>
        <taxon>Nitrospira</taxon>
    </lineage>
</organism>
<evidence type="ECO:0000313" key="3">
    <source>
        <dbReference type="Proteomes" id="UP000248168"/>
    </source>
</evidence>
<gene>
    <name evidence="2" type="ORF">NITLEN_80032</name>
</gene>
<keyword evidence="3" id="KW-1185">Reference proteome</keyword>
<dbReference type="InParanoid" id="A0A330LBD1"/>
<dbReference type="AlphaFoldDB" id="A0A330LBD1"/>
<dbReference type="OrthoDB" id="9930353at2"/>
<evidence type="ECO:0000313" key="2">
    <source>
        <dbReference type="EMBL" id="SPP66608.1"/>
    </source>
</evidence>
<name>A0A330LBD1_9BACT</name>
<accession>A0A330LBD1</accession>